<proteinExistence type="predicted"/>
<reference evidence="3" key="1">
    <citation type="submission" date="2020-07" db="EMBL/GenBank/DDBJ databases">
        <title>Multicomponent nature underlies the extraordinary mechanical properties of spider dragline silk.</title>
        <authorList>
            <person name="Kono N."/>
            <person name="Nakamura H."/>
            <person name="Mori M."/>
            <person name="Yoshida Y."/>
            <person name="Ohtoshi R."/>
            <person name="Malay A.D."/>
            <person name="Moran D.A.P."/>
            <person name="Tomita M."/>
            <person name="Numata K."/>
            <person name="Arakawa K."/>
        </authorList>
    </citation>
    <scope>NUCLEOTIDE SEQUENCE</scope>
</reference>
<evidence type="ECO:0000313" key="4">
    <source>
        <dbReference type="Proteomes" id="UP000887116"/>
    </source>
</evidence>
<dbReference type="EMBL" id="BMAO01021549">
    <property type="protein sequence ID" value="GFQ75344.1"/>
    <property type="molecule type" value="Genomic_DNA"/>
</dbReference>
<dbReference type="PANTHER" id="PTHR47327:SF1">
    <property type="entry name" value="RE15579P"/>
    <property type="match status" value="1"/>
</dbReference>
<sequence>MQIDRDYHRPDWTLDEVHPSDLQSLTQVITGLAATPPVRLRVVNASGYEVRGVELGEQLYLKVEMLDETVFGIFGSGLLARSGMGTETVMLIDDRGCPVEPAIFPALEKSGDSKSLVAPFQAFKFASESTVKFQLTVSFCLDVCTPVRCEDEGTKEIHQSFGRRKRSKDLALELQSGDVVTDITMETPLFVVSSGKHPQSSEMSNQRKFTTTSDGIEAIQLTEKGLCLTRPVLYTAVVVGSVAQVVFFGLCVLFLVFVRKARRITRQPVGYMSSRGSVSSKQELCASS</sequence>
<feature type="transmembrane region" description="Helical" evidence="1">
    <location>
        <begin position="232"/>
        <end position="258"/>
    </location>
</feature>
<dbReference type="InterPro" id="IPR001507">
    <property type="entry name" value="ZP_dom"/>
</dbReference>
<keyword evidence="4" id="KW-1185">Reference proteome</keyword>
<protein>
    <submittedName>
        <fullName evidence="3">ZP domain-containing protein</fullName>
    </submittedName>
</protein>
<dbReference type="InterPro" id="IPR052774">
    <property type="entry name" value="Celegans_DevNeuronal_Protein"/>
</dbReference>
<dbReference type="PANTHER" id="PTHR47327">
    <property type="entry name" value="FI18240P1-RELATED"/>
    <property type="match status" value="1"/>
</dbReference>
<dbReference type="AlphaFoldDB" id="A0A8X6FCJ5"/>
<gene>
    <name evidence="3" type="primary">AVEN_60014_1</name>
    <name evidence="3" type="ORF">TNCT_350191</name>
</gene>
<keyword evidence="1" id="KW-0472">Membrane</keyword>
<keyword evidence="1" id="KW-0812">Transmembrane</keyword>
<keyword evidence="1" id="KW-1133">Transmembrane helix</keyword>
<name>A0A8X6FCJ5_TRICU</name>
<accession>A0A8X6FCJ5</accession>
<feature type="domain" description="ZP" evidence="2">
    <location>
        <begin position="1"/>
        <end position="156"/>
    </location>
</feature>
<evidence type="ECO:0000256" key="1">
    <source>
        <dbReference type="SAM" id="Phobius"/>
    </source>
</evidence>
<evidence type="ECO:0000259" key="2">
    <source>
        <dbReference type="PROSITE" id="PS51034"/>
    </source>
</evidence>
<dbReference type="PROSITE" id="PS51034">
    <property type="entry name" value="ZP_2"/>
    <property type="match status" value="1"/>
</dbReference>
<dbReference type="Proteomes" id="UP000887116">
    <property type="component" value="Unassembled WGS sequence"/>
</dbReference>
<organism evidence="3 4">
    <name type="scientific">Trichonephila clavata</name>
    <name type="common">Joro spider</name>
    <name type="synonym">Nephila clavata</name>
    <dbReference type="NCBI Taxonomy" id="2740835"/>
    <lineage>
        <taxon>Eukaryota</taxon>
        <taxon>Metazoa</taxon>
        <taxon>Ecdysozoa</taxon>
        <taxon>Arthropoda</taxon>
        <taxon>Chelicerata</taxon>
        <taxon>Arachnida</taxon>
        <taxon>Araneae</taxon>
        <taxon>Araneomorphae</taxon>
        <taxon>Entelegynae</taxon>
        <taxon>Araneoidea</taxon>
        <taxon>Nephilidae</taxon>
        <taxon>Trichonephila</taxon>
    </lineage>
</organism>
<dbReference type="GO" id="GO:0009653">
    <property type="term" value="P:anatomical structure morphogenesis"/>
    <property type="evidence" value="ECO:0007669"/>
    <property type="project" value="TreeGrafter"/>
</dbReference>
<comment type="caution">
    <text evidence="3">The sequence shown here is derived from an EMBL/GenBank/DDBJ whole genome shotgun (WGS) entry which is preliminary data.</text>
</comment>
<evidence type="ECO:0000313" key="3">
    <source>
        <dbReference type="EMBL" id="GFQ75344.1"/>
    </source>
</evidence>
<dbReference type="OrthoDB" id="6424026at2759"/>